<proteinExistence type="predicted"/>
<dbReference type="NCBIfam" id="NF005492">
    <property type="entry name" value="PRK07106.1"/>
    <property type="match status" value="1"/>
</dbReference>
<dbReference type="InterPro" id="IPR016193">
    <property type="entry name" value="Cytidine_deaminase-like"/>
</dbReference>
<protein>
    <submittedName>
        <fullName evidence="1">Phosphoribosylaminoimidazolecarboxamide formyltransferase</fullName>
        <ecNumber evidence="1">2.1.2.3</ecNumber>
    </submittedName>
</protein>
<dbReference type="GO" id="GO:0003937">
    <property type="term" value="F:IMP cyclohydrolase activity"/>
    <property type="evidence" value="ECO:0007669"/>
    <property type="project" value="InterPro"/>
</dbReference>
<sequence length="391" mass="43963">MSSSLPLRYGTNPQQTPARVYMKDNSDLPITILGGSPGYINLLDALNAWQLVRELKQATGMPAATSFKHVSPSGAAVAVPLPETLKKIYFLSDTELSPLAIAYARARGVDRMSSFGDFIALSDTVDLPTANIIAREVSDGVIAPNYEPKALEKLKLKKGGKYTIIQIDPYYEPELTERRDLFGVTFEQRRHNRLVTHDDFKNIVTTSNKLPAEAIRDMIVAWIALKYTQSNSVCYVKDGQIIGVGAGQQSRVHCTRLAGGKADLWYLRQHPLVLNLPFIPEIKRSARDNAIDQFLQPDVTEAEKSRWRDIFTHIPEKFSLEERREWLDRLENVTLGSDAFFPFRDSIDRAAQTGVRYILQPGGSTRDEEIITACDEYGMTMVFSGVRLFHH</sequence>
<evidence type="ECO:0000313" key="1">
    <source>
        <dbReference type="EMBL" id="MBC8334822.1"/>
    </source>
</evidence>
<organism evidence="1 2">
    <name type="scientific">Candidatus Desulfolinea nitratireducens</name>
    <dbReference type="NCBI Taxonomy" id="2841698"/>
    <lineage>
        <taxon>Bacteria</taxon>
        <taxon>Bacillati</taxon>
        <taxon>Chloroflexota</taxon>
        <taxon>Anaerolineae</taxon>
        <taxon>Anaerolineales</taxon>
        <taxon>Anaerolineales incertae sedis</taxon>
        <taxon>Candidatus Desulfolinea</taxon>
    </lineage>
</organism>
<dbReference type="GO" id="GO:0004643">
    <property type="term" value="F:phosphoribosylaminoimidazolecarboxamide formyltransferase activity"/>
    <property type="evidence" value="ECO:0007669"/>
    <property type="project" value="UniProtKB-EC"/>
</dbReference>
<dbReference type="Gene3D" id="3.40.140.20">
    <property type="match status" value="2"/>
</dbReference>
<dbReference type="InterPro" id="IPR024050">
    <property type="entry name" value="AICAR_Tfase_insert_dom_sf"/>
</dbReference>
<gene>
    <name evidence="1" type="ORF">H8E29_06120</name>
</gene>
<accession>A0A8J6NJF3</accession>
<dbReference type="PANTHER" id="PTHR11692:SF0">
    <property type="entry name" value="BIFUNCTIONAL PURINE BIOSYNTHESIS PROTEIN ATIC"/>
    <property type="match status" value="1"/>
</dbReference>
<dbReference type="EC" id="2.1.2.3" evidence="1"/>
<dbReference type="SMART" id="SM00798">
    <property type="entry name" value="AICARFT_IMPCHas"/>
    <property type="match status" value="1"/>
</dbReference>
<dbReference type="AlphaFoldDB" id="A0A8J6NJF3"/>
<dbReference type="GO" id="GO:0005829">
    <property type="term" value="C:cytosol"/>
    <property type="evidence" value="ECO:0007669"/>
    <property type="project" value="TreeGrafter"/>
</dbReference>
<dbReference type="GO" id="GO:0006189">
    <property type="term" value="P:'de novo' IMP biosynthetic process"/>
    <property type="evidence" value="ECO:0007669"/>
    <property type="project" value="TreeGrafter"/>
</dbReference>
<keyword evidence="1" id="KW-0808">Transferase</keyword>
<evidence type="ECO:0000313" key="2">
    <source>
        <dbReference type="Proteomes" id="UP000614469"/>
    </source>
</evidence>
<dbReference type="SUPFAM" id="SSF53927">
    <property type="entry name" value="Cytidine deaminase-like"/>
    <property type="match status" value="1"/>
</dbReference>
<dbReference type="InterPro" id="IPR002695">
    <property type="entry name" value="PurH-like"/>
</dbReference>
<dbReference type="FunFam" id="3.40.140.20:FF:000003">
    <property type="entry name" value="Bifunctional purine biosynthesis protein"/>
    <property type="match status" value="1"/>
</dbReference>
<dbReference type="Pfam" id="PF01808">
    <property type="entry name" value="AICARFT_IMPCHas"/>
    <property type="match status" value="1"/>
</dbReference>
<dbReference type="Proteomes" id="UP000614469">
    <property type="component" value="Unassembled WGS sequence"/>
</dbReference>
<comment type="caution">
    <text evidence="1">The sequence shown here is derived from an EMBL/GenBank/DDBJ whole genome shotgun (WGS) entry which is preliminary data.</text>
</comment>
<dbReference type="PANTHER" id="PTHR11692">
    <property type="entry name" value="BIFUNCTIONAL PURINE BIOSYNTHESIS PROTEIN PURH"/>
    <property type="match status" value="1"/>
</dbReference>
<reference evidence="1 2" key="1">
    <citation type="submission" date="2020-08" db="EMBL/GenBank/DDBJ databases">
        <title>Bridging the membrane lipid divide: bacteria of the FCB group superphylum have the potential to synthesize archaeal ether lipids.</title>
        <authorList>
            <person name="Villanueva L."/>
            <person name="Von Meijenfeldt F.A.B."/>
            <person name="Westbye A.B."/>
            <person name="Yadav S."/>
            <person name="Hopmans E.C."/>
            <person name="Dutilh B.E."/>
            <person name="Sinninghe Damste J.S."/>
        </authorList>
    </citation>
    <scope>NUCLEOTIDE SEQUENCE [LARGE SCALE GENOMIC DNA]</scope>
    <source>
        <strain evidence="1">NIOZ-UU36</strain>
    </source>
</reference>
<dbReference type="InterPro" id="IPR024051">
    <property type="entry name" value="AICAR_Tfase_dup_dom_sf"/>
</dbReference>
<dbReference type="Gene3D" id="1.10.287.440">
    <property type="match status" value="1"/>
</dbReference>
<name>A0A8J6NJF3_9CHLR</name>
<dbReference type="EMBL" id="JACNJN010000080">
    <property type="protein sequence ID" value="MBC8334822.1"/>
    <property type="molecule type" value="Genomic_DNA"/>
</dbReference>